<feature type="region of interest" description="Disordered" evidence="1">
    <location>
        <begin position="124"/>
        <end position="145"/>
    </location>
</feature>
<proteinExistence type="predicted"/>
<dbReference type="AlphaFoldDB" id="A0A2L2T053"/>
<evidence type="ECO:0000313" key="2">
    <source>
        <dbReference type="EMBL" id="CEI62838.1"/>
    </source>
</evidence>
<keyword evidence="3" id="KW-1185">Reference proteome</keyword>
<reference evidence="3" key="1">
    <citation type="submission" date="2014-10" db="EMBL/GenBank/DDBJ databases">
        <authorList>
            <person name="King R."/>
        </authorList>
    </citation>
    <scope>NUCLEOTIDE SEQUENCE [LARGE SCALE GENOMIC DNA]</scope>
    <source>
        <strain evidence="3">A3/5</strain>
    </source>
</reference>
<evidence type="ECO:0000256" key="1">
    <source>
        <dbReference type="SAM" id="MobiDB-lite"/>
    </source>
</evidence>
<dbReference type="Proteomes" id="UP000245910">
    <property type="component" value="Chromosome II"/>
</dbReference>
<accession>A0A2L2T053</accession>
<sequence length="239" mass="26877">MADHIIVIDEDNENEIPPPARAYWHQPALAPRRQRDDQVNLSNAAIRERLQYSRNRGPNITIAIPENLTLLNYVHFQRFLVNIFDGWRSNEPLPEFPLLPECLFKDTHIKVGVLQEDHPFSAAQVKSGANEQKPERRPGQPVLGLADKKNAGFSPRYARLDDGHDSVTIHLDLGPKSKKRTAEHGEGLSAKRMKAKQPGNKAFCTISVTGKSGLSVKWKDETSSFADLDQVQLIDYPSI</sequence>
<dbReference type="EMBL" id="LN649230">
    <property type="protein sequence ID" value="CEI62838.1"/>
    <property type="molecule type" value="Genomic_DNA"/>
</dbReference>
<evidence type="ECO:0000313" key="3">
    <source>
        <dbReference type="Proteomes" id="UP000245910"/>
    </source>
</evidence>
<organism evidence="2 3">
    <name type="scientific">Fusarium venenatum</name>
    <dbReference type="NCBI Taxonomy" id="56646"/>
    <lineage>
        <taxon>Eukaryota</taxon>
        <taxon>Fungi</taxon>
        <taxon>Dikarya</taxon>
        <taxon>Ascomycota</taxon>
        <taxon>Pezizomycotina</taxon>
        <taxon>Sordariomycetes</taxon>
        <taxon>Hypocreomycetidae</taxon>
        <taxon>Hypocreales</taxon>
        <taxon>Nectriaceae</taxon>
        <taxon>Fusarium</taxon>
    </lineage>
</organism>
<feature type="region of interest" description="Disordered" evidence="1">
    <location>
        <begin position="173"/>
        <end position="194"/>
    </location>
</feature>
<name>A0A2L2T053_9HYPO</name>
<protein>
    <submittedName>
        <fullName evidence="2">Uncharacterized protein</fullName>
    </submittedName>
</protein>